<keyword evidence="1" id="KW-0812">Transmembrane</keyword>
<evidence type="ECO:0000313" key="3">
    <source>
        <dbReference type="Proteomes" id="UP000664480"/>
    </source>
</evidence>
<evidence type="ECO:0000313" key="2">
    <source>
        <dbReference type="EMBL" id="MBN7814406.1"/>
    </source>
</evidence>
<dbReference type="EMBL" id="JAFKCU010000001">
    <property type="protein sequence ID" value="MBN7814406.1"/>
    <property type="molecule type" value="Genomic_DNA"/>
</dbReference>
<dbReference type="RefSeq" id="WP_206585054.1">
    <property type="nucleotide sequence ID" value="NZ_JAFKCU010000001.1"/>
</dbReference>
<proteinExistence type="predicted"/>
<gene>
    <name evidence="2" type="ORF">J0A69_03145</name>
</gene>
<dbReference type="Proteomes" id="UP000664480">
    <property type="component" value="Unassembled WGS sequence"/>
</dbReference>
<comment type="caution">
    <text evidence="2">The sequence shown here is derived from an EMBL/GenBank/DDBJ whole genome shotgun (WGS) entry which is preliminary data.</text>
</comment>
<protein>
    <submittedName>
        <fullName evidence="2">Uncharacterized protein</fullName>
    </submittedName>
</protein>
<organism evidence="2 3">
    <name type="scientific">Algoriphagus pacificus</name>
    <dbReference type="NCBI Taxonomy" id="2811234"/>
    <lineage>
        <taxon>Bacteria</taxon>
        <taxon>Pseudomonadati</taxon>
        <taxon>Bacteroidota</taxon>
        <taxon>Cytophagia</taxon>
        <taxon>Cytophagales</taxon>
        <taxon>Cyclobacteriaceae</taxon>
        <taxon>Algoriphagus</taxon>
    </lineage>
</organism>
<feature type="transmembrane region" description="Helical" evidence="1">
    <location>
        <begin position="18"/>
        <end position="36"/>
    </location>
</feature>
<evidence type="ECO:0000256" key="1">
    <source>
        <dbReference type="SAM" id="Phobius"/>
    </source>
</evidence>
<keyword evidence="1" id="KW-0472">Membrane</keyword>
<name>A0ABS3CCZ8_9BACT</name>
<keyword evidence="1" id="KW-1133">Transmembrane helix</keyword>
<sequence>MANQNNKDKIFTPELVKILKIFGIASLVLVLSLSFFNEKRANNSGEDRTFKVNSSNRLFFLNLRAIHYDRKSRTDAKMTLFSHKDRKEAIDSIPNLELRIILNSLKDEAYIYLEPVNLGWPITLKAVLEENEKEFSFENGNRDLFFGYINQLKPWIEQDARFQIKDSNEWQPLWQEQEEKEAIKETLTDYFKLLEDH</sequence>
<keyword evidence="3" id="KW-1185">Reference proteome</keyword>
<accession>A0ABS3CCZ8</accession>
<reference evidence="2 3" key="1">
    <citation type="submission" date="2021-03" db="EMBL/GenBank/DDBJ databases">
        <title>novel species isolated from a fishpond in China.</title>
        <authorList>
            <person name="Lu H."/>
            <person name="Cai Z."/>
        </authorList>
    </citation>
    <scope>NUCLEOTIDE SEQUENCE [LARGE SCALE GENOMIC DNA]</scope>
    <source>
        <strain evidence="2 3">YJ13C</strain>
    </source>
</reference>